<evidence type="ECO:0000313" key="10">
    <source>
        <dbReference type="EMBL" id="OPA76151.1"/>
    </source>
</evidence>
<dbReference type="SUPFAM" id="SSF53448">
    <property type="entry name" value="Nucleotide-diphospho-sugar transferases"/>
    <property type="match status" value="1"/>
</dbReference>
<evidence type="ECO:0000256" key="7">
    <source>
        <dbReference type="ARBA" id="ARBA00023150"/>
    </source>
</evidence>
<evidence type="ECO:0000256" key="3">
    <source>
        <dbReference type="ARBA" id="ARBA00022723"/>
    </source>
</evidence>
<comment type="domain">
    <text evidence="8">The N-terminal domain determines nucleotide recognition and specific binding, while the C-terminal domain determines the specific binding to the target protein.</text>
</comment>
<dbReference type="Pfam" id="PF12804">
    <property type="entry name" value="NTP_transf_3"/>
    <property type="match status" value="1"/>
</dbReference>
<dbReference type="GO" id="GO:0005525">
    <property type="term" value="F:GTP binding"/>
    <property type="evidence" value="ECO:0007669"/>
    <property type="project" value="UniProtKB-UniRule"/>
</dbReference>
<keyword evidence="3 8" id="KW-0479">Metal-binding</keyword>
<reference evidence="10 11" key="1">
    <citation type="submission" date="2017-01" db="EMBL/GenBank/DDBJ databases">
        <title>Genome analysis of Paenibacillus selenitrireducens ES3-24.</title>
        <authorList>
            <person name="Xu D."/>
            <person name="Yao R."/>
            <person name="Zheng S."/>
        </authorList>
    </citation>
    <scope>NUCLEOTIDE SEQUENCE [LARGE SCALE GENOMIC DNA]</scope>
    <source>
        <strain evidence="10 11">ES3-24</strain>
    </source>
</reference>
<dbReference type="GO" id="GO:0046872">
    <property type="term" value="F:metal ion binding"/>
    <property type="evidence" value="ECO:0007669"/>
    <property type="project" value="UniProtKB-KW"/>
</dbReference>
<evidence type="ECO:0000256" key="8">
    <source>
        <dbReference type="HAMAP-Rule" id="MF_00316"/>
    </source>
</evidence>
<sequence length="186" mass="20852">MDTVGIVLAGGLSSRFGSPKAFAQKDGRFYYEIAHQALRSVSTQVVVVGRPEHRERFDSKMDVMMDSEEFMGCGPLAGIYSAMMAYPAERYVILPCDMPYMTPEVMESLVECDTGDNDVVAVEFEGVQHPLVAVFHPRMRDIIRRSLEQGQYSVMKLLAQVHVRWIQGSDVTANAPDVFRNLNTPE</sequence>
<keyword evidence="11" id="KW-1185">Reference proteome</keyword>
<dbReference type="Proteomes" id="UP000190188">
    <property type="component" value="Unassembled WGS sequence"/>
</dbReference>
<dbReference type="CDD" id="cd02503">
    <property type="entry name" value="MobA"/>
    <property type="match status" value="1"/>
</dbReference>
<evidence type="ECO:0000313" key="11">
    <source>
        <dbReference type="Proteomes" id="UP000190188"/>
    </source>
</evidence>
<evidence type="ECO:0000256" key="1">
    <source>
        <dbReference type="ARBA" id="ARBA00022490"/>
    </source>
</evidence>
<keyword evidence="6 8" id="KW-0342">GTP-binding</keyword>
<keyword evidence="5 8" id="KW-0460">Magnesium</keyword>
<name>A0A1T2X8E6_9BACL</name>
<dbReference type="STRING" id="1324314.BVG16_18230"/>
<comment type="caution">
    <text evidence="8">Lacks conserved residue(s) required for the propagation of feature annotation.</text>
</comment>
<feature type="binding site" evidence="8">
    <location>
        <begin position="8"/>
        <end position="10"/>
    </location>
    <ligand>
        <name>GTP</name>
        <dbReference type="ChEBI" id="CHEBI:37565"/>
    </ligand>
</feature>
<dbReference type="GO" id="GO:0005737">
    <property type="term" value="C:cytoplasm"/>
    <property type="evidence" value="ECO:0007669"/>
    <property type="project" value="UniProtKB-SubCell"/>
</dbReference>
<dbReference type="Gene3D" id="3.90.550.10">
    <property type="entry name" value="Spore Coat Polysaccharide Biosynthesis Protein SpsA, Chain A"/>
    <property type="match status" value="1"/>
</dbReference>
<feature type="binding site" evidence="8">
    <location>
        <position position="97"/>
    </location>
    <ligand>
        <name>GTP</name>
        <dbReference type="ChEBI" id="CHEBI:37565"/>
    </ligand>
</feature>
<evidence type="ECO:0000256" key="5">
    <source>
        <dbReference type="ARBA" id="ARBA00022842"/>
    </source>
</evidence>
<dbReference type="GO" id="GO:0061603">
    <property type="term" value="F:molybdenum cofactor guanylyltransferase activity"/>
    <property type="evidence" value="ECO:0007669"/>
    <property type="project" value="UniProtKB-EC"/>
</dbReference>
<feature type="binding site" evidence="8">
    <location>
        <position position="66"/>
    </location>
    <ligand>
        <name>GTP</name>
        <dbReference type="ChEBI" id="CHEBI:37565"/>
    </ligand>
</feature>
<keyword evidence="4 8" id="KW-0547">Nucleotide-binding</keyword>
<dbReference type="PANTHER" id="PTHR19136">
    <property type="entry name" value="MOLYBDENUM COFACTOR GUANYLYLTRANSFERASE"/>
    <property type="match status" value="1"/>
</dbReference>
<dbReference type="InterPro" id="IPR029044">
    <property type="entry name" value="Nucleotide-diphossugar_trans"/>
</dbReference>
<organism evidence="10 11">
    <name type="scientific">Paenibacillus selenitireducens</name>
    <dbReference type="NCBI Taxonomy" id="1324314"/>
    <lineage>
        <taxon>Bacteria</taxon>
        <taxon>Bacillati</taxon>
        <taxon>Bacillota</taxon>
        <taxon>Bacilli</taxon>
        <taxon>Bacillales</taxon>
        <taxon>Paenibacillaceae</taxon>
        <taxon>Paenibacillus</taxon>
    </lineage>
</organism>
<keyword evidence="7 8" id="KW-0501">Molybdenum cofactor biosynthesis</keyword>
<dbReference type="RefSeq" id="WP_078500332.1">
    <property type="nucleotide sequence ID" value="NZ_MSZX01000007.1"/>
</dbReference>
<feature type="binding site" evidence="8">
    <location>
        <position position="97"/>
    </location>
    <ligand>
        <name>Mg(2+)</name>
        <dbReference type="ChEBI" id="CHEBI:18420"/>
    </ligand>
</feature>
<feature type="domain" description="MobA-like NTP transferase" evidence="9">
    <location>
        <begin position="5"/>
        <end position="157"/>
    </location>
</feature>
<comment type="cofactor">
    <cofactor evidence="8">
        <name>Mg(2+)</name>
        <dbReference type="ChEBI" id="CHEBI:18420"/>
    </cofactor>
</comment>
<comment type="similarity">
    <text evidence="8">Belongs to the MobA family.</text>
</comment>
<dbReference type="EC" id="2.7.7.77" evidence="8"/>
<comment type="catalytic activity">
    <reaction evidence="8">
        <text>Mo-molybdopterin + GTP + H(+) = Mo-molybdopterin guanine dinucleotide + diphosphate</text>
        <dbReference type="Rhea" id="RHEA:34243"/>
        <dbReference type="ChEBI" id="CHEBI:15378"/>
        <dbReference type="ChEBI" id="CHEBI:33019"/>
        <dbReference type="ChEBI" id="CHEBI:37565"/>
        <dbReference type="ChEBI" id="CHEBI:71302"/>
        <dbReference type="ChEBI" id="CHEBI:71310"/>
        <dbReference type="EC" id="2.7.7.77"/>
    </reaction>
</comment>
<comment type="function">
    <text evidence="8">Transfers a GMP moiety from GTP to Mo-molybdopterin (Mo-MPT) cofactor (Moco or molybdenum cofactor) to form Mo-molybdopterin guanine dinucleotide (Mo-MGD) cofactor.</text>
</comment>
<keyword evidence="2 8" id="KW-0808">Transferase</keyword>
<dbReference type="OrthoDB" id="9788394at2"/>
<evidence type="ECO:0000256" key="4">
    <source>
        <dbReference type="ARBA" id="ARBA00022741"/>
    </source>
</evidence>
<dbReference type="AlphaFoldDB" id="A0A1T2X8E6"/>
<accession>A0A1T2X8E6</accession>
<evidence type="ECO:0000256" key="6">
    <source>
        <dbReference type="ARBA" id="ARBA00023134"/>
    </source>
</evidence>
<dbReference type="PANTHER" id="PTHR19136:SF81">
    <property type="entry name" value="MOLYBDENUM COFACTOR GUANYLYLTRANSFERASE"/>
    <property type="match status" value="1"/>
</dbReference>
<proteinExistence type="inferred from homology"/>
<comment type="subcellular location">
    <subcellularLocation>
        <location evidence="8">Cytoplasm</location>
    </subcellularLocation>
</comment>
<dbReference type="GO" id="GO:0006777">
    <property type="term" value="P:Mo-molybdopterin cofactor biosynthetic process"/>
    <property type="evidence" value="ECO:0007669"/>
    <property type="project" value="UniProtKB-KW"/>
</dbReference>
<dbReference type="InterPro" id="IPR025877">
    <property type="entry name" value="MobA-like_NTP_Trfase"/>
</dbReference>
<evidence type="ECO:0000259" key="9">
    <source>
        <dbReference type="Pfam" id="PF12804"/>
    </source>
</evidence>
<dbReference type="HAMAP" id="MF_00316">
    <property type="entry name" value="MobA"/>
    <property type="match status" value="1"/>
</dbReference>
<comment type="caution">
    <text evidence="10">The sequence shown here is derived from an EMBL/GenBank/DDBJ whole genome shotgun (WGS) entry which is preliminary data.</text>
</comment>
<protein>
    <recommendedName>
        <fullName evidence="8">Probable molybdenum cofactor guanylyltransferase</fullName>
        <shortName evidence="8">MoCo guanylyltransferase</shortName>
        <ecNumber evidence="8">2.7.7.77</ecNumber>
    </recommendedName>
    <alternativeName>
        <fullName evidence="8">GTP:molybdopterin guanylyltransferase</fullName>
    </alternativeName>
    <alternativeName>
        <fullName evidence="8">Mo-MPT guanylyltransferase</fullName>
    </alternativeName>
    <alternativeName>
        <fullName evidence="8">Molybdopterin guanylyltransferase</fullName>
    </alternativeName>
    <alternativeName>
        <fullName evidence="8">Molybdopterin-guanine dinucleotide synthase</fullName>
        <shortName evidence="8">MGD synthase</shortName>
    </alternativeName>
</protein>
<feature type="binding site" evidence="8">
    <location>
        <position position="20"/>
    </location>
    <ligand>
        <name>GTP</name>
        <dbReference type="ChEBI" id="CHEBI:37565"/>
    </ligand>
</feature>
<evidence type="ECO:0000256" key="2">
    <source>
        <dbReference type="ARBA" id="ARBA00022679"/>
    </source>
</evidence>
<gene>
    <name evidence="8" type="primary">mobA</name>
    <name evidence="10" type="ORF">BVG16_18230</name>
</gene>
<keyword evidence="1 8" id="KW-0963">Cytoplasm</keyword>
<dbReference type="EMBL" id="MSZX01000007">
    <property type="protein sequence ID" value="OPA76151.1"/>
    <property type="molecule type" value="Genomic_DNA"/>
</dbReference>
<dbReference type="InterPro" id="IPR013482">
    <property type="entry name" value="Molybde_CF_guanTrfase"/>
</dbReference>